<sequence length="83" mass="9750">MPKFTLAFWENRVREDVPDADRSYIKKTAKLAMRRHRDYIHEPTEAEMLELYSNIVYRDPTPAEAIRNINEAAARRRKAGCGK</sequence>
<dbReference type="Proteomes" id="UP000295511">
    <property type="component" value="Unassembled WGS sequence"/>
</dbReference>
<gene>
    <name evidence="1" type="ORF">E1809_09295</name>
</gene>
<dbReference type="EMBL" id="SMRU01000009">
    <property type="protein sequence ID" value="TDF96906.1"/>
    <property type="molecule type" value="Genomic_DNA"/>
</dbReference>
<accession>A0A4R5KMZ2</accession>
<evidence type="ECO:0000313" key="1">
    <source>
        <dbReference type="EMBL" id="TDF96906.1"/>
    </source>
</evidence>
<comment type="caution">
    <text evidence="1">The sequence shown here is derived from an EMBL/GenBank/DDBJ whole genome shotgun (WGS) entry which is preliminary data.</text>
</comment>
<dbReference type="AlphaFoldDB" id="A0A4R5KMZ2"/>
<organism evidence="1 2">
    <name type="scientific">Arthrobacter terricola</name>
    <dbReference type="NCBI Taxonomy" id="2547396"/>
    <lineage>
        <taxon>Bacteria</taxon>
        <taxon>Bacillati</taxon>
        <taxon>Actinomycetota</taxon>
        <taxon>Actinomycetes</taxon>
        <taxon>Micrococcales</taxon>
        <taxon>Micrococcaceae</taxon>
        <taxon>Arthrobacter</taxon>
    </lineage>
</organism>
<name>A0A4R5KMZ2_9MICC</name>
<proteinExistence type="predicted"/>
<dbReference type="OrthoDB" id="9942408at2"/>
<evidence type="ECO:0000313" key="2">
    <source>
        <dbReference type="Proteomes" id="UP000295511"/>
    </source>
</evidence>
<protein>
    <submittedName>
        <fullName evidence="1">Uncharacterized protein</fullName>
    </submittedName>
</protein>
<keyword evidence="2" id="KW-1185">Reference proteome</keyword>
<reference evidence="1 2" key="1">
    <citation type="submission" date="2019-03" db="EMBL/GenBank/DDBJ databases">
        <title>Whole genome sequence of Arthrobacter sp JH1-1.</title>
        <authorList>
            <person name="Trinh H.N."/>
        </authorList>
    </citation>
    <scope>NUCLEOTIDE SEQUENCE [LARGE SCALE GENOMIC DNA]</scope>
    <source>
        <strain evidence="1 2">JH1-1</strain>
    </source>
</reference>
<dbReference type="RefSeq" id="WP_133203954.1">
    <property type="nucleotide sequence ID" value="NZ_SMRU01000009.1"/>
</dbReference>